<protein>
    <submittedName>
        <fullName evidence="1">PaiB family negative transcriptional regulator</fullName>
    </submittedName>
</protein>
<dbReference type="Gene3D" id="2.30.110.10">
    <property type="entry name" value="Electron Transport, Fmn-binding Protein, Chain A"/>
    <property type="match status" value="1"/>
</dbReference>
<evidence type="ECO:0000313" key="1">
    <source>
        <dbReference type="EMBL" id="PFG38050.1"/>
    </source>
</evidence>
<name>A0A2A9EIH6_9MICO</name>
<comment type="caution">
    <text evidence="1">The sequence shown here is derived from an EMBL/GenBank/DDBJ whole genome shotgun (WGS) entry which is preliminary data.</text>
</comment>
<dbReference type="EMBL" id="PDJI01000004">
    <property type="protein sequence ID" value="PFG38050.1"/>
    <property type="molecule type" value="Genomic_DNA"/>
</dbReference>
<dbReference type="OrthoDB" id="9794948at2"/>
<sequence length="217" mass="23845">MPYTPAHDAVEDSEVVESFIRRHPLATLITHDGARPDADLIPLLLLEGDNGRELVGHVARSNPLWRPGNQRGPVLAVFGPAEHYISPSWYPSKVEHHRVVPTWNYLVVHAWGDLVAHNDPKWVRGVVARLTTAMEAGREEPWRIGQAPADFTEQMLRNIVGISIHVERIAGKFKVSAHRTETDRLGARDGVASAASGLAFEEVVAAMTAPPQIASTD</sequence>
<dbReference type="PANTHER" id="PTHR35802">
    <property type="entry name" value="PROTEASE SYNTHASE AND SPORULATION PROTEIN PAI 2"/>
    <property type="match status" value="1"/>
</dbReference>
<evidence type="ECO:0000313" key="2">
    <source>
        <dbReference type="Proteomes" id="UP000222106"/>
    </source>
</evidence>
<reference evidence="1 2" key="1">
    <citation type="submission" date="2017-10" db="EMBL/GenBank/DDBJ databases">
        <title>Sequencing the genomes of 1000 actinobacteria strains.</title>
        <authorList>
            <person name="Klenk H.-P."/>
        </authorList>
    </citation>
    <scope>NUCLEOTIDE SEQUENCE [LARGE SCALE GENOMIC DNA]</scope>
    <source>
        <strain evidence="1 2">DSM 21838</strain>
    </source>
</reference>
<dbReference type="Proteomes" id="UP000222106">
    <property type="component" value="Unassembled WGS sequence"/>
</dbReference>
<dbReference type="PIRSF" id="PIRSF010372">
    <property type="entry name" value="PaiB"/>
    <property type="match status" value="1"/>
</dbReference>
<dbReference type="InterPro" id="IPR007396">
    <property type="entry name" value="TR_PAI2-type"/>
</dbReference>
<dbReference type="Pfam" id="PF04299">
    <property type="entry name" value="FMN_bind_2"/>
    <property type="match status" value="1"/>
</dbReference>
<organism evidence="1 2">
    <name type="scientific">Georgenia soli</name>
    <dbReference type="NCBI Taxonomy" id="638953"/>
    <lineage>
        <taxon>Bacteria</taxon>
        <taxon>Bacillati</taxon>
        <taxon>Actinomycetota</taxon>
        <taxon>Actinomycetes</taxon>
        <taxon>Micrococcales</taxon>
        <taxon>Bogoriellaceae</taxon>
        <taxon>Georgenia</taxon>
    </lineage>
</organism>
<gene>
    <name evidence="1" type="ORF">ATJ97_0520</name>
</gene>
<accession>A0A2A9EIH6</accession>
<keyword evidence="2" id="KW-1185">Reference proteome</keyword>
<dbReference type="AlphaFoldDB" id="A0A2A9EIH6"/>
<dbReference type="InterPro" id="IPR012349">
    <property type="entry name" value="Split_barrel_FMN-bd"/>
</dbReference>
<dbReference type="SUPFAM" id="SSF50475">
    <property type="entry name" value="FMN-binding split barrel"/>
    <property type="match status" value="1"/>
</dbReference>
<dbReference type="PANTHER" id="PTHR35802:SF1">
    <property type="entry name" value="PROTEASE SYNTHASE AND SPORULATION PROTEIN PAI 2"/>
    <property type="match status" value="1"/>
</dbReference>
<dbReference type="RefSeq" id="WP_098482391.1">
    <property type="nucleotide sequence ID" value="NZ_PDJI01000004.1"/>
</dbReference>
<proteinExistence type="predicted"/>